<evidence type="ECO:0000256" key="1">
    <source>
        <dbReference type="SAM" id="Coils"/>
    </source>
</evidence>
<comment type="caution">
    <text evidence="2">The sequence shown here is derived from an EMBL/GenBank/DDBJ whole genome shotgun (WGS) entry which is preliminary data.</text>
</comment>
<evidence type="ECO:0000313" key="2">
    <source>
        <dbReference type="EMBL" id="KZD08344.1"/>
    </source>
</evidence>
<gene>
    <name evidence="2" type="ORF">AUP43_01710</name>
</gene>
<reference evidence="2 3" key="1">
    <citation type="submission" date="2015-12" db="EMBL/GenBank/DDBJ databases">
        <title>Genome sequence of Oceanibaculum pacificum MCCC 1A02656.</title>
        <authorList>
            <person name="Lu L."/>
            <person name="Lai Q."/>
            <person name="Shao Z."/>
            <person name="Qian P."/>
        </authorList>
    </citation>
    <scope>NUCLEOTIDE SEQUENCE [LARGE SCALE GENOMIC DNA]</scope>
    <source>
        <strain evidence="2 3">MCCC 1A02656</strain>
    </source>
</reference>
<keyword evidence="3" id="KW-1185">Reference proteome</keyword>
<feature type="coiled-coil region" evidence="1">
    <location>
        <begin position="138"/>
        <end position="191"/>
    </location>
</feature>
<dbReference type="AlphaFoldDB" id="A0A154W479"/>
<protein>
    <submittedName>
        <fullName evidence="2">Uncharacterized protein</fullName>
    </submittedName>
</protein>
<dbReference type="EMBL" id="LPXN01000105">
    <property type="protein sequence ID" value="KZD08344.1"/>
    <property type="molecule type" value="Genomic_DNA"/>
</dbReference>
<accession>A0A154W479</accession>
<organism evidence="2 3">
    <name type="scientific">Oceanibaculum pacificum</name>
    <dbReference type="NCBI Taxonomy" id="580166"/>
    <lineage>
        <taxon>Bacteria</taxon>
        <taxon>Pseudomonadati</taxon>
        <taxon>Pseudomonadota</taxon>
        <taxon>Alphaproteobacteria</taxon>
        <taxon>Rhodospirillales</taxon>
        <taxon>Oceanibaculaceae</taxon>
        <taxon>Oceanibaculum</taxon>
    </lineage>
</organism>
<sequence length="248" mass="28006">MSDDSDPTAPATDDLFQELVAREREIGAMPVGLDRFRAMNALIDEARMAVRMVDGRVNQMSQERNVVRDELTFVKRHRGRIQALRTLLAGSYRHPDLALANFDGFALNHEAAKLRVMMKDPERLGMLRGGAFLGLVKNEQRKQALDNYERQVKKALENLLGDHRAYLHSMARNWEGQMEELNAKIAHESDQKTALSAFVKELQEQARVDAKLLQRTDLTGLQPAEKRVLDWLCGAHEPAPDAAPVAEK</sequence>
<evidence type="ECO:0000313" key="3">
    <source>
        <dbReference type="Proteomes" id="UP000076400"/>
    </source>
</evidence>
<dbReference type="RefSeq" id="WP_067555704.1">
    <property type="nucleotide sequence ID" value="NZ_LPXN01000105.1"/>
</dbReference>
<proteinExistence type="predicted"/>
<dbReference type="OrthoDB" id="7356819at2"/>
<dbReference type="Proteomes" id="UP000076400">
    <property type="component" value="Unassembled WGS sequence"/>
</dbReference>
<name>A0A154W479_9PROT</name>
<keyword evidence="1" id="KW-0175">Coiled coil</keyword>